<dbReference type="Pfam" id="PF12796">
    <property type="entry name" value="Ank_2"/>
    <property type="match status" value="1"/>
</dbReference>
<keyword evidence="6" id="KW-1185">Reference proteome</keyword>
<evidence type="ECO:0000256" key="2">
    <source>
        <dbReference type="ARBA" id="ARBA00023043"/>
    </source>
</evidence>
<dbReference type="PROSITE" id="PS50088">
    <property type="entry name" value="ANK_REPEAT"/>
    <property type="match status" value="3"/>
</dbReference>
<dbReference type="PROSITE" id="PS51257">
    <property type="entry name" value="PROKAR_LIPOPROTEIN"/>
    <property type="match status" value="1"/>
</dbReference>
<feature type="chain" id="PRO_5032383219" evidence="4">
    <location>
        <begin position="25"/>
        <end position="264"/>
    </location>
</feature>
<reference evidence="5 6" key="1">
    <citation type="submission" date="2020-08" db="EMBL/GenBank/DDBJ databases">
        <title>Genomic Encyclopedia of Type Strains, Phase IV (KMG-IV): sequencing the most valuable type-strain genomes for metagenomic binning, comparative biology and taxonomic classification.</title>
        <authorList>
            <person name="Goeker M."/>
        </authorList>
    </citation>
    <scope>NUCLEOTIDE SEQUENCE [LARGE SCALE GENOMIC DNA]</scope>
    <source>
        <strain evidence="5 6">YC6886</strain>
    </source>
</reference>
<dbReference type="Gene3D" id="1.25.40.20">
    <property type="entry name" value="Ankyrin repeat-containing domain"/>
    <property type="match status" value="1"/>
</dbReference>
<evidence type="ECO:0000313" key="5">
    <source>
        <dbReference type="EMBL" id="MBB5351957.1"/>
    </source>
</evidence>
<keyword evidence="1" id="KW-0677">Repeat</keyword>
<evidence type="ECO:0000313" key="6">
    <source>
        <dbReference type="Proteomes" id="UP000557717"/>
    </source>
</evidence>
<dbReference type="RefSeq" id="WP_184018593.1">
    <property type="nucleotide sequence ID" value="NZ_JACHFD010000009.1"/>
</dbReference>
<dbReference type="InterPro" id="IPR036770">
    <property type="entry name" value="Ankyrin_rpt-contain_sf"/>
</dbReference>
<dbReference type="AlphaFoldDB" id="A0A840V0R8"/>
<evidence type="ECO:0000256" key="3">
    <source>
        <dbReference type="PROSITE-ProRule" id="PRU00023"/>
    </source>
</evidence>
<feature type="signal peptide" evidence="4">
    <location>
        <begin position="1"/>
        <end position="24"/>
    </location>
</feature>
<protein>
    <submittedName>
        <fullName evidence="5">Ankyrin repeat protein</fullName>
    </submittedName>
</protein>
<sequence>MKFDLLLVAVWASAILACSSQQSASISLKGMKAENYFENPVQVELAQATARNDIRGIDAALAKGADANGIGREEMTPLAWAFSKQQKESFKRLLEKGANPNFQTKKVAWNNDGQSVMQFAALSEDPDYLRLALQHGGNPNAPDLLPGKTIIFTAIRNRRSENVEILAKGGADIDRQDKAGFTPIMAAKNDTQYDIVFLLMELGADLSKRHHLMTPDGDKKNAGQTLAESIQQLGDRSIRVLGKEKEQREWYDKVVAELRRRGLM</sequence>
<dbReference type="EMBL" id="JACHFD010000009">
    <property type="protein sequence ID" value="MBB5351957.1"/>
    <property type="molecule type" value="Genomic_DNA"/>
</dbReference>
<gene>
    <name evidence="5" type="ORF">HNR46_002196</name>
</gene>
<keyword evidence="2 3" id="KW-0040">ANK repeat</keyword>
<dbReference type="InterPro" id="IPR050776">
    <property type="entry name" value="Ank_Repeat/CDKN_Inhibitor"/>
</dbReference>
<name>A0A840V0R8_9BACT</name>
<dbReference type="Pfam" id="PF00023">
    <property type="entry name" value="Ank"/>
    <property type="match status" value="1"/>
</dbReference>
<proteinExistence type="predicted"/>
<dbReference type="Proteomes" id="UP000557717">
    <property type="component" value="Unassembled WGS sequence"/>
</dbReference>
<dbReference type="PANTHER" id="PTHR24201:SF15">
    <property type="entry name" value="ANKYRIN REPEAT DOMAIN-CONTAINING PROTEIN 66"/>
    <property type="match status" value="1"/>
</dbReference>
<evidence type="ECO:0000256" key="1">
    <source>
        <dbReference type="ARBA" id="ARBA00022737"/>
    </source>
</evidence>
<feature type="repeat" description="ANK" evidence="3">
    <location>
        <begin position="179"/>
        <end position="211"/>
    </location>
</feature>
<dbReference type="InterPro" id="IPR002110">
    <property type="entry name" value="Ankyrin_rpt"/>
</dbReference>
<dbReference type="SUPFAM" id="SSF48403">
    <property type="entry name" value="Ankyrin repeat"/>
    <property type="match status" value="1"/>
</dbReference>
<feature type="repeat" description="ANK" evidence="3">
    <location>
        <begin position="73"/>
        <end position="105"/>
    </location>
</feature>
<dbReference type="PANTHER" id="PTHR24201">
    <property type="entry name" value="ANK_REP_REGION DOMAIN-CONTAINING PROTEIN"/>
    <property type="match status" value="1"/>
</dbReference>
<feature type="repeat" description="ANK" evidence="3">
    <location>
        <begin position="146"/>
        <end position="178"/>
    </location>
</feature>
<organism evidence="5 6">
    <name type="scientific">Haloferula luteola</name>
    <dbReference type="NCBI Taxonomy" id="595692"/>
    <lineage>
        <taxon>Bacteria</taxon>
        <taxon>Pseudomonadati</taxon>
        <taxon>Verrucomicrobiota</taxon>
        <taxon>Verrucomicrobiia</taxon>
        <taxon>Verrucomicrobiales</taxon>
        <taxon>Verrucomicrobiaceae</taxon>
        <taxon>Haloferula</taxon>
    </lineage>
</organism>
<comment type="caution">
    <text evidence="5">The sequence shown here is derived from an EMBL/GenBank/DDBJ whole genome shotgun (WGS) entry which is preliminary data.</text>
</comment>
<accession>A0A840V0R8</accession>
<dbReference type="SMART" id="SM00248">
    <property type="entry name" value="ANK"/>
    <property type="match status" value="4"/>
</dbReference>
<evidence type="ECO:0000256" key="4">
    <source>
        <dbReference type="SAM" id="SignalP"/>
    </source>
</evidence>
<keyword evidence="4" id="KW-0732">Signal</keyword>